<dbReference type="InterPro" id="IPR013783">
    <property type="entry name" value="Ig-like_fold"/>
</dbReference>
<keyword evidence="2 12" id="KW-0812">Transmembrane</keyword>
<dbReference type="GO" id="GO:0016020">
    <property type="term" value="C:membrane"/>
    <property type="evidence" value="ECO:0007669"/>
    <property type="project" value="UniProtKB-SubCell"/>
</dbReference>
<dbReference type="RefSeq" id="XP_026163014.1">
    <property type="nucleotide sequence ID" value="XM_026307229.2"/>
</dbReference>
<proteinExistence type="predicted"/>
<keyword evidence="16" id="KW-1185">Reference proteome</keyword>
<reference evidence="15" key="1">
    <citation type="submission" date="2025-08" db="UniProtKB">
        <authorList>
            <consortium name="Ensembl"/>
        </authorList>
    </citation>
    <scope>IDENTIFICATION</scope>
</reference>
<evidence type="ECO:0000256" key="4">
    <source>
        <dbReference type="ARBA" id="ARBA00022859"/>
    </source>
</evidence>
<feature type="domain" description="Ig-like" evidence="14">
    <location>
        <begin position="5"/>
        <end position="127"/>
    </location>
</feature>
<evidence type="ECO:0000256" key="12">
    <source>
        <dbReference type="SAM" id="Phobius"/>
    </source>
</evidence>
<name>A0A3Q3MTF5_9TELE</name>
<keyword evidence="10" id="KW-0393">Immunoglobulin domain</keyword>
<dbReference type="CTD" id="926"/>
<keyword evidence="4" id="KW-0391">Immunity</keyword>
<evidence type="ECO:0000256" key="3">
    <source>
        <dbReference type="ARBA" id="ARBA00022729"/>
    </source>
</evidence>
<accession>A0A3Q3MTF5</accession>
<evidence type="ECO:0000259" key="14">
    <source>
        <dbReference type="PROSITE" id="PS50835"/>
    </source>
</evidence>
<sequence>MILWPMVWALLTASLWRAGASQILFQETVTVLYPKIMRPETIECECVNISCDTVYWFRSFPDQGKVQFLGRCNNADRVNYGNDVDITRFKFNKKGSSSFVLRILNVTEQDTGIYSCVLKDKRNTEVWKTGVLLRPGVTPPTPPPKKKPKPPVKPVCSCPKKTQSRDGCSSLVLWPLVGVIAGLALAVTCTVYYFSRLPKKCRHRFVKKRQML</sequence>
<dbReference type="InterPro" id="IPR007110">
    <property type="entry name" value="Ig-like_dom"/>
</dbReference>
<dbReference type="Pfam" id="PF07686">
    <property type="entry name" value="V-set"/>
    <property type="match status" value="1"/>
</dbReference>
<dbReference type="Proteomes" id="UP000261640">
    <property type="component" value="Unplaced"/>
</dbReference>
<dbReference type="AlphaFoldDB" id="A0A3Q3MTF5"/>
<dbReference type="GeneTree" id="ENSGT00510000048998"/>
<dbReference type="SUPFAM" id="SSF48726">
    <property type="entry name" value="Immunoglobulin"/>
    <property type="match status" value="1"/>
</dbReference>
<evidence type="ECO:0000256" key="6">
    <source>
        <dbReference type="ARBA" id="ARBA00023130"/>
    </source>
</evidence>
<feature type="transmembrane region" description="Helical" evidence="12">
    <location>
        <begin position="171"/>
        <end position="194"/>
    </location>
</feature>
<dbReference type="GO" id="GO:0050776">
    <property type="term" value="P:regulation of immune response"/>
    <property type="evidence" value="ECO:0007669"/>
    <property type="project" value="InterPro"/>
</dbReference>
<dbReference type="PANTHER" id="PTHR11292:SF7">
    <property type="entry name" value="T-CELL SURFACE GLYCOPROTEIN CD8 BETA CHAIN-RELATED"/>
    <property type="match status" value="1"/>
</dbReference>
<keyword evidence="5 12" id="KW-1133">Transmembrane helix</keyword>
<keyword evidence="6" id="KW-1064">Adaptive immunity</keyword>
<dbReference type="PANTHER" id="PTHR11292">
    <property type="entry name" value="T-CELL SURFACE GLYCOPROTEIN CD8 BETA CHAIN"/>
    <property type="match status" value="1"/>
</dbReference>
<feature type="signal peptide" evidence="13">
    <location>
        <begin position="1"/>
        <end position="20"/>
    </location>
</feature>
<evidence type="ECO:0000256" key="1">
    <source>
        <dbReference type="ARBA" id="ARBA00004479"/>
    </source>
</evidence>
<keyword evidence="9" id="KW-0325">Glycoprotein</keyword>
<keyword evidence="7 12" id="KW-0472">Membrane</keyword>
<evidence type="ECO:0000313" key="16">
    <source>
        <dbReference type="Proteomes" id="UP000261640"/>
    </source>
</evidence>
<evidence type="ECO:0000256" key="10">
    <source>
        <dbReference type="ARBA" id="ARBA00023319"/>
    </source>
</evidence>
<dbReference type="PROSITE" id="PS50835">
    <property type="entry name" value="IG_LIKE"/>
    <property type="match status" value="1"/>
</dbReference>
<dbReference type="InParanoid" id="A0A3Q3MTF5"/>
<feature type="region of interest" description="Disordered" evidence="11">
    <location>
        <begin position="136"/>
        <end position="158"/>
    </location>
</feature>
<comment type="subcellular location">
    <subcellularLocation>
        <location evidence="1">Membrane</location>
        <topology evidence="1">Single-pass type I membrane protein</topology>
    </subcellularLocation>
</comment>
<dbReference type="InterPro" id="IPR013106">
    <property type="entry name" value="Ig_V-set"/>
</dbReference>
<reference evidence="15" key="2">
    <citation type="submission" date="2025-09" db="UniProtKB">
        <authorList>
            <consortium name="Ensembl"/>
        </authorList>
    </citation>
    <scope>IDENTIFICATION</scope>
</reference>
<evidence type="ECO:0000256" key="2">
    <source>
        <dbReference type="ARBA" id="ARBA00022692"/>
    </source>
</evidence>
<keyword evidence="8" id="KW-1015">Disulfide bond</keyword>
<organism evidence="15 16">
    <name type="scientific">Mastacembelus armatus</name>
    <name type="common">zig-zag eel</name>
    <dbReference type="NCBI Taxonomy" id="205130"/>
    <lineage>
        <taxon>Eukaryota</taxon>
        <taxon>Metazoa</taxon>
        <taxon>Chordata</taxon>
        <taxon>Craniata</taxon>
        <taxon>Vertebrata</taxon>
        <taxon>Euteleostomi</taxon>
        <taxon>Actinopterygii</taxon>
        <taxon>Neopterygii</taxon>
        <taxon>Teleostei</taxon>
        <taxon>Neoteleostei</taxon>
        <taxon>Acanthomorphata</taxon>
        <taxon>Anabantaria</taxon>
        <taxon>Synbranchiformes</taxon>
        <taxon>Mastacembelidae</taxon>
        <taxon>Mastacembelus</taxon>
    </lineage>
</organism>
<evidence type="ECO:0000313" key="15">
    <source>
        <dbReference type="Ensembl" id="ENSMAMP00000028112.2"/>
    </source>
</evidence>
<dbReference type="Gene3D" id="2.60.40.10">
    <property type="entry name" value="Immunoglobulins"/>
    <property type="match status" value="1"/>
</dbReference>
<evidence type="ECO:0000256" key="7">
    <source>
        <dbReference type="ARBA" id="ARBA00023136"/>
    </source>
</evidence>
<dbReference type="Ensembl" id="ENSMAMT00000028842.2">
    <property type="protein sequence ID" value="ENSMAMP00000028112.2"/>
    <property type="gene ID" value="ENSMAMG00000018895.2"/>
</dbReference>
<dbReference type="InterPro" id="IPR042414">
    <property type="entry name" value="CD8B"/>
</dbReference>
<evidence type="ECO:0000256" key="5">
    <source>
        <dbReference type="ARBA" id="ARBA00022989"/>
    </source>
</evidence>
<dbReference type="GO" id="GO:0009986">
    <property type="term" value="C:cell surface"/>
    <property type="evidence" value="ECO:0007669"/>
    <property type="project" value="TreeGrafter"/>
</dbReference>
<dbReference type="GO" id="GO:0002250">
    <property type="term" value="P:adaptive immune response"/>
    <property type="evidence" value="ECO:0007669"/>
    <property type="project" value="UniProtKB-KW"/>
</dbReference>
<evidence type="ECO:0000256" key="11">
    <source>
        <dbReference type="SAM" id="MobiDB-lite"/>
    </source>
</evidence>
<dbReference type="InterPro" id="IPR036179">
    <property type="entry name" value="Ig-like_dom_sf"/>
</dbReference>
<feature type="chain" id="PRO_5030081583" evidence="13">
    <location>
        <begin position="21"/>
        <end position="212"/>
    </location>
</feature>
<dbReference type="CDD" id="cd00099">
    <property type="entry name" value="IgV"/>
    <property type="match status" value="1"/>
</dbReference>
<protein>
    <submittedName>
        <fullName evidence="15">Cd8 beta</fullName>
    </submittedName>
</protein>
<evidence type="ECO:0000256" key="9">
    <source>
        <dbReference type="ARBA" id="ARBA00023180"/>
    </source>
</evidence>
<dbReference type="GO" id="GO:0042288">
    <property type="term" value="F:MHC class I protein binding"/>
    <property type="evidence" value="ECO:0007669"/>
    <property type="project" value="InterPro"/>
</dbReference>
<dbReference type="GeneID" id="113130519"/>
<evidence type="ECO:0000256" key="13">
    <source>
        <dbReference type="SAM" id="SignalP"/>
    </source>
</evidence>
<dbReference type="OrthoDB" id="9394844at2759"/>
<dbReference type="GO" id="GO:0015026">
    <property type="term" value="F:coreceptor activity"/>
    <property type="evidence" value="ECO:0007669"/>
    <property type="project" value="InterPro"/>
</dbReference>
<evidence type="ECO:0000256" key="8">
    <source>
        <dbReference type="ARBA" id="ARBA00023157"/>
    </source>
</evidence>
<keyword evidence="3 13" id="KW-0732">Signal</keyword>